<reference evidence="5" key="1">
    <citation type="submission" date="2025-08" db="UniProtKB">
        <authorList>
            <consortium name="RefSeq"/>
        </authorList>
    </citation>
    <scope>IDENTIFICATION</scope>
</reference>
<evidence type="ECO:0000313" key="5">
    <source>
        <dbReference type="RefSeq" id="XP_011100340.1"/>
    </source>
</evidence>
<dbReference type="InParanoid" id="A0A6I9UM52"/>
<feature type="transmembrane region" description="Helical" evidence="3">
    <location>
        <begin position="30"/>
        <end position="52"/>
    </location>
</feature>
<dbReference type="RefSeq" id="XP_011100340.1">
    <property type="nucleotide sequence ID" value="XM_011102038.2"/>
</dbReference>
<dbReference type="OrthoDB" id="656845at2759"/>
<feature type="compositionally biased region" description="Basic and acidic residues" evidence="2">
    <location>
        <begin position="436"/>
        <end position="452"/>
    </location>
</feature>
<keyword evidence="5" id="KW-0067">ATP-binding</keyword>
<feature type="compositionally biased region" description="Acidic residues" evidence="2">
    <location>
        <begin position="460"/>
        <end position="474"/>
    </location>
</feature>
<dbReference type="KEGG" id="sind:105178544"/>
<keyword evidence="3" id="KW-1133">Transmembrane helix</keyword>
<feature type="compositionally biased region" description="Basic and acidic residues" evidence="2">
    <location>
        <begin position="339"/>
        <end position="360"/>
    </location>
</feature>
<keyword evidence="5" id="KW-0547">Nucleotide-binding</keyword>
<dbReference type="GO" id="GO:0004386">
    <property type="term" value="F:helicase activity"/>
    <property type="evidence" value="ECO:0007669"/>
    <property type="project" value="UniProtKB-KW"/>
</dbReference>
<feature type="compositionally biased region" description="Basic and acidic residues" evidence="2">
    <location>
        <begin position="297"/>
        <end position="307"/>
    </location>
</feature>
<feature type="region of interest" description="Disordered" evidence="2">
    <location>
        <begin position="193"/>
        <end position="381"/>
    </location>
</feature>
<organism evidence="4 5">
    <name type="scientific">Sesamum indicum</name>
    <name type="common">Oriental sesame</name>
    <name type="synonym">Sesamum orientale</name>
    <dbReference type="NCBI Taxonomy" id="4182"/>
    <lineage>
        <taxon>Eukaryota</taxon>
        <taxon>Viridiplantae</taxon>
        <taxon>Streptophyta</taxon>
        <taxon>Embryophyta</taxon>
        <taxon>Tracheophyta</taxon>
        <taxon>Spermatophyta</taxon>
        <taxon>Magnoliopsida</taxon>
        <taxon>eudicotyledons</taxon>
        <taxon>Gunneridae</taxon>
        <taxon>Pentapetalae</taxon>
        <taxon>asterids</taxon>
        <taxon>lamiids</taxon>
        <taxon>Lamiales</taxon>
        <taxon>Pedaliaceae</taxon>
        <taxon>Sesamum</taxon>
    </lineage>
</organism>
<keyword evidence="3" id="KW-0472">Membrane</keyword>
<sequence length="474" mass="53027">MGGIMKGGHGHGYMHAAHSSSSSSRGRWNVYVLMGMTVLLVFGCGVVGLMGLHSLKDRRLLTLLIKEKDDQILSIHLLLQKEREQVQEVKRKCEEMNMKIHSLRAQKTELNGRLVEMQSTVSSLREEQRTIELAYQEKHNEAKFLRERYIDAKDQNPQVKALTEILQRKEARIEDLNPRVGIPANVGSVSADEATIVSGNGTTNNQNRDKREDVHVTEHDEGKDVEADDASRFTEKESSMQSDEESGNSEERSAENGRTGVDKSDQSSETAKTKNDQEEESEVDLTGSKDLATAGDADSRRTSKSDISDVDEELGVREGGVKSELQENSRGRQFTLRGKHSEADRVRNESVLKTNVKDYTEENNGGNGEKSRSGITLQNRIKPVGAEHMIGGKLAKFDMSNQVESEREVITEHSENRNNVKQENSPGGREDDETNDDRHDKQIDHAETEVRFESAQQSGEDGEADKEETDESDF</sequence>
<feature type="compositionally biased region" description="Basic and acidic residues" evidence="2">
    <location>
        <begin position="207"/>
        <end position="238"/>
    </location>
</feature>
<feature type="compositionally biased region" description="Basic and acidic residues" evidence="2">
    <location>
        <begin position="404"/>
        <end position="420"/>
    </location>
</feature>
<keyword evidence="3" id="KW-0812">Transmembrane</keyword>
<dbReference type="Gramene" id="SIN_1016931.t">
    <property type="protein sequence ID" value="SIN_1016931.t"/>
    <property type="gene ID" value="SIN_1016931"/>
</dbReference>
<proteinExistence type="predicted"/>
<protein>
    <submittedName>
        <fullName evidence="5">Probable ATP-dependent helicase PF08_0048</fullName>
    </submittedName>
</protein>
<feature type="compositionally biased region" description="Basic and acidic residues" evidence="2">
    <location>
        <begin position="249"/>
        <end position="276"/>
    </location>
</feature>
<keyword evidence="1" id="KW-0175">Coiled coil</keyword>
<feature type="compositionally biased region" description="Polar residues" evidence="2">
    <location>
        <begin position="197"/>
        <end position="206"/>
    </location>
</feature>
<accession>A0A6I9UM52</accession>
<evidence type="ECO:0000256" key="2">
    <source>
        <dbReference type="SAM" id="MobiDB-lite"/>
    </source>
</evidence>
<evidence type="ECO:0000256" key="1">
    <source>
        <dbReference type="SAM" id="Coils"/>
    </source>
</evidence>
<keyword evidence="4" id="KW-1185">Reference proteome</keyword>
<gene>
    <name evidence="5" type="primary">LOC105178544</name>
</gene>
<feature type="coiled-coil region" evidence="1">
    <location>
        <begin position="79"/>
        <end position="155"/>
    </location>
</feature>
<dbReference type="Proteomes" id="UP000504604">
    <property type="component" value="Linkage group LG16"/>
</dbReference>
<dbReference type="PANTHER" id="PTHR36143">
    <property type="entry name" value="OS08G0177500 PROTEIN"/>
    <property type="match status" value="1"/>
</dbReference>
<keyword evidence="5" id="KW-0378">Hydrolase</keyword>
<keyword evidence="5" id="KW-0347">Helicase</keyword>
<evidence type="ECO:0000256" key="3">
    <source>
        <dbReference type="SAM" id="Phobius"/>
    </source>
</evidence>
<name>A0A6I9UM52_SESIN</name>
<dbReference type="PANTHER" id="PTHR36143:SF4">
    <property type="entry name" value="OS08G0177500 PROTEIN"/>
    <property type="match status" value="1"/>
</dbReference>
<evidence type="ECO:0000313" key="4">
    <source>
        <dbReference type="Proteomes" id="UP000504604"/>
    </source>
</evidence>
<feature type="compositionally biased region" description="Basic and acidic residues" evidence="2">
    <location>
        <begin position="314"/>
        <end position="330"/>
    </location>
</feature>
<feature type="region of interest" description="Disordered" evidence="2">
    <location>
        <begin position="396"/>
        <end position="474"/>
    </location>
</feature>
<dbReference type="GeneID" id="105178544"/>
<dbReference type="AlphaFoldDB" id="A0A6I9UM52"/>